<reference evidence="1 2" key="1">
    <citation type="submission" date="2019-06" db="EMBL/GenBank/DDBJ databases">
        <title>Draft genomes of female and male turbot (Scophthalmus maximus).</title>
        <authorList>
            <person name="Xu H."/>
            <person name="Xu X.-W."/>
            <person name="Shao C."/>
            <person name="Chen S."/>
        </authorList>
    </citation>
    <scope>NUCLEOTIDE SEQUENCE [LARGE SCALE GENOMIC DNA]</scope>
    <source>
        <strain evidence="1">Ysfricsl-2016a</strain>
        <tissue evidence="1">Blood</tissue>
    </source>
</reference>
<dbReference type="AlphaFoldDB" id="A0A6A4RSK0"/>
<dbReference type="Proteomes" id="UP000438429">
    <property type="component" value="Unassembled WGS sequence"/>
</dbReference>
<sequence length="91" mass="9764">MKRFLAVPSPGTCHTEKAMSCSPRGLPTAAFRSGKRASPPTHVFPLQPLTGFLLQQKTTGMDIIAAASSFLSCPVVETKTPRDGRYDDVSV</sequence>
<gene>
    <name evidence="1" type="ORF">F2P81_021874</name>
</gene>
<proteinExistence type="predicted"/>
<accession>A0A6A4RSK0</accession>
<evidence type="ECO:0000313" key="1">
    <source>
        <dbReference type="EMBL" id="KAF0024993.1"/>
    </source>
</evidence>
<name>A0A6A4RSK0_SCOMX</name>
<organism evidence="1 2">
    <name type="scientific">Scophthalmus maximus</name>
    <name type="common">Turbot</name>
    <name type="synonym">Psetta maxima</name>
    <dbReference type="NCBI Taxonomy" id="52904"/>
    <lineage>
        <taxon>Eukaryota</taxon>
        <taxon>Metazoa</taxon>
        <taxon>Chordata</taxon>
        <taxon>Craniata</taxon>
        <taxon>Vertebrata</taxon>
        <taxon>Euteleostomi</taxon>
        <taxon>Actinopterygii</taxon>
        <taxon>Neopterygii</taxon>
        <taxon>Teleostei</taxon>
        <taxon>Neoteleostei</taxon>
        <taxon>Acanthomorphata</taxon>
        <taxon>Carangaria</taxon>
        <taxon>Pleuronectiformes</taxon>
        <taxon>Pleuronectoidei</taxon>
        <taxon>Scophthalmidae</taxon>
        <taxon>Scophthalmus</taxon>
    </lineage>
</organism>
<dbReference type="EMBL" id="VEVO01000020">
    <property type="protein sequence ID" value="KAF0024993.1"/>
    <property type="molecule type" value="Genomic_DNA"/>
</dbReference>
<evidence type="ECO:0000313" key="2">
    <source>
        <dbReference type="Proteomes" id="UP000438429"/>
    </source>
</evidence>
<comment type="caution">
    <text evidence="1">The sequence shown here is derived from an EMBL/GenBank/DDBJ whole genome shotgun (WGS) entry which is preliminary data.</text>
</comment>
<protein>
    <submittedName>
        <fullName evidence="1">Uncharacterized protein</fullName>
    </submittedName>
</protein>